<dbReference type="EMBL" id="JACDTQ010003814">
    <property type="protein sequence ID" value="KAF5912498.1"/>
    <property type="molecule type" value="Genomic_DNA"/>
</dbReference>
<gene>
    <name evidence="3" type="ORF">HPG69_004169</name>
</gene>
<dbReference type="GO" id="GO:0004930">
    <property type="term" value="F:G protein-coupled receptor activity"/>
    <property type="evidence" value="ECO:0007669"/>
    <property type="project" value="InterPro"/>
</dbReference>
<dbReference type="AlphaFoldDB" id="A0A7J7E9Q9"/>
<keyword evidence="4" id="KW-1185">Reference proteome</keyword>
<dbReference type="GO" id="GO:0033038">
    <property type="term" value="F:bitter taste receptor activity"/>
    <property type="evidence" value="ECO:0007669"/>
    <property type="project" value="InterPro"/>
</dbReference>
<name>A0A7J7E9Q9_DICBM</name>
<keyword evidence="2" id="KW-0812">Transmembrane</keyword>
<sequence>RNVKCIGQRVFGCLHHGIHNSLSTSRVCFLIMTLIDSFLPVLSHRKTNKTWKNNMYETQTIIFLVLISVEITMPVTISVASLLLLLLSLWRHI</sequence>
<comment type="similarity">
    <text evidence="1">Belongs to the G-protein coupled receptor T2R family.</text>
</comment>
<dbReference type="Proteomes" id="UP000551758">
    <property type="component" value="Unassembled WGS sequence"/>
</dbReference>
<organism evidence="3 4">
    <name type="scientific">Diceros bicornis minor</name>
    <name type="common">South-central black rhinoceros</name>
    <dbReference type="NCBI Taxonomy" id="77932"/>
    <lineage>
        <taxon>Eukaryota</taxon>
        <taxon>Metazoa</taxon>
        <taxon>Chordata</taxon>
        <taxon>Craniata</taxon>
        <taxon>Vertebrata</taxon>
        <taxon>Euteleostomi</taxon>
        <taxon>Mammalia</taxon>
        <taxon>Eutheria</taxon>
        <taxon>Laurasiatheria</taxon>
        <taxon>Perissodactyla</taxon>
        <taxon>Rhinocerotidae</taxon>
        <taxon>Diceros</taxon>
    </lineage>
</organism>
<feature type="transmembrane region" description="Helical" evidence="2">
    <location>
        <begin position="63"/>
        <end position="90"/>
    </location>
</feature>
<keyword evidence="2" id="KW-1133">Transmembrane helix</keyword>
<dbReference type="GO" id="GO:0016020">
    <property type="term" value="C:membrane"/>
    <property type="evidence" value="ECO:0007669"/>
    <property type="project" value="InterPro"/>
</dbReference>
<protein>
    <submittedName>
        <fullName evidence="3">Uncharacterized protein</fullName>
    </submittedName>
</protein>
<evidence type="ECO:0000256" key="1">
    <source>
        <dbReference type="RuleBase" id="RU004423"/>
    </source>
</evidence>
<proteinExistence type="inferred from homology"/>
<reference evidence="3 4" key="1">
    <citation type="journal article" date="2020" name="Mol. Biol. Evol.">
        <title>Interspecific Gene Flow and the Evolution of Specialization in Black and White Rhinoceros.</title>
        <authorList>
            <person name="Moodley Y."/>
            <person name="Westbury M.V."/>
            <person name="Russo I.M."/>
            <person name="Gopalakrishnan S."/>
            <person name="Rakotoarivelo A."/>
            <person name="Olsen R.A."/>
            <person name="Prost S."/>
            <person name="Tunstall T."/>
            <person name="Ryder O.A."/>
            <person name="Dalen L."/>
            <person name="Bruford M.W."/>
        </authorList>
    </citation>
    <scope>NUCLEOTIDE SEQUENCE [LARGE SCALE GENOMIC DNA]</scope>
    <source>
        <strain evidence="3">SBR-YM</strain>
        <tissue evidence="3">Skin</tissue>
    </source>
</reference>
<dbReference type="Pfam" id="PF05296">
    <property type="entry name" value="TAS2R"/>
    <property type="match status" value="1"/>
</dbReference>
<keyword evidence="2" id="KW-0472">Membrane</keyword>
<feature type="non-terminal residue" evidence="3">
    <location>
        <position position="93"/>
    </location>
</feature>
<comment type="caution">
    <text evidence="3">The sequence shown here is derived from an EMBL/GenBank/DDBJ whole genome shotgun (WGS) entry which is preliminary data.</text>
</comment>
<dbReference type="InterPro" id="IPR007960">
    <property type="entry name" value="TAS2R"/>
</dbReference>
<evidence type="ECO:0000256" key="2">
    <source>
        <dbReference type="SAM" id="Phobius"/>
    </source>
</evidence>
<evidence type="ECO:0000313" key="4">
    <source>
        <dbReference type="Proteomes" id="UP000551758"/>
    </source>
</evidence>
<evidence type="ECO:0000313" key="3">
    <source>
        <dbReference type="EMBL" id="KAF5912498.1"/>
    </source>
</evidence>
<accession>A0A7J7E9Q9</accession>